<dbReference type="InterPro" id="IPR011333">
    <property type="entry name" value="SKP1/BTB/POZ_sf"/>
</dbReference>
<evidence type="ECO:0000313" key="6">
    <source>
        <dbReference type="EMBL" id="PIA62091.1"/>
    </source>
</evidence>
<dbReference type="InterPro" id="IPR001232">
    <property type="entry name" value="SKP1-like"/>
</dbReference>
<protein>
    <recommendedName>
        <fullName evidence="8">SKP1-like protein</fullName>
    </recommendedName>
</protein>
<dbReference type="Pfam" id="PF01466">
    <property type="entry name" value="Skp1"/>
    <property type="match status" value="1"/>
</dbReference>
<dbReference type="SUPFAM" id="SSF81382">
    <property type="entry name" value="Skp1 dimerisation domain-like"/>
    <property type="match status" value="1"/>
</dbReference>
<gene>
    <name evidence="6" type="ORF">AQUCO_00200233v1</name>
</gene>
<dbReference type="GO" id="GO:0016567">
    <property type="term" value="P:protein ubiquitination"/>
    <property type="evidence" value="ECO:0007669"/>
    <property type="project" value="UniProtKB-UniPathway"/>
</dbReference>
<name>A0A2G5F276_AQUCA</name>
<accession>A0A2G5F276</accession>
<dbReference type="CDD" id="cd18322">
    <property type="entry name" value="BTB_POZ_SKP1"/>
    <property type="match status" value="1"/>
</dbReference>
<dbReference type="OrthoDB" id="2342932at2759"/>
<sequence length="194" mass="22371">MARTMTKIAGCHDKGKAVMVEEEKEEDPPFVTENVKKLTLKTGDGKVFKVEEAAMVQSETIKNMIEDGCADVVIPIPNLTGEIFAKIVEYCNKHVGEKKLKKKEKEELEEWDDEFVDLDRDDLFNLLSAAMYLNIESLVDLAAQEFADMIKNLPIEKVREIFGIENDFTKRKLGRRTYGHLRIFVRNFIRYYDG</sequence>
<evidence type="ECO:0000256" key="2">
    <source>
        <dbReference type="ARBA" id="ARBA00009993"/>
    </source>
</evidence>
<dbReference type="InterPro" id="IPR016072">
    <property type="entry name" value="Skp1_comp_dimer"/>
</dbReference>
<dbReference type="Proteomes" id="UP000230069">
    <property type="component" value="Unassembled WGS sequence"/>
</dbReference>
<evidence type="ECO:0008006" key="8">
    <source>
        <dbReference type="Google" id="ProtNLM"/>
    </source>
</evidence>
<dbReference type="PANTHER" id="PTHR11165">
    <property type="entry name" value="SKP1"/>
    <property type="match status" value="1"/>
</dbReference>
<evidence type="ECO:0000313" key="7">
    <source>
        <dbReference type="Proteomes" id="UP000230069"/>
    </source>
</evidence>
<evidence type="ECO:0000256" key="1">
    <source>
        <dbReference type="ARBA" id="ARBA00004906"/>
    </source>
</evidence>
<dbReference type="GO" id="GO:0006511">
    <property type="term" value="P:ubiquitin-dependent protein catabolic process"/>
    <property type="evidence" value="ECO:0007669"/>
    <property type="project" value="InterPro"/>
</dbReference>
<dbReference type="Pfam" id="PF03931">
    <property type="entry name" value="Skp1_POZ"/>
    <property type="match status" value="1"/>
</dbReference>
<evidence type="ECO:0000256" key="3">
    <source>
        <dbReference type="ARBA" id="ARBA00022786"/>
    </source>
</evidence>
<evidence type="ECO:0000259" key="5">
    <source>
        <dbReference type="Pfam" id="PF03931"/>
    </source>
</evidence>
<dbReference type="SUPFAM" id="SSF54695">
    <property type="entry name" value="POZ domain"/>
    <property type="match status" value="1"/>
</dbReference>
<organism evidence="6 7">
    <name type="scientific">Aquilegia coerulea</name>
    <name type="common">Rocky mountain columbine</name>
    <dbReference type="NCBI Taxonomy" id="218851"/>
    <lineage>
        <taxon>Eukaryota</taxon>
        <taxon>Viridiplantae</taxon>
        <taxon>Streptophyta</taxon>
        <taxon>Embryophyta</taxon>
        <taxon>Tracheophyta</taxon>
        <taxon>Spermatophyta</taxon>
        <taxon>Magnoliopsida</taxon>
        <taxon>Ranunculales</taxon>
        <taxon>Ranunculaceae</taxon>
        <taxon>Thalictroideae</taxon>
        <taxon>Aquilegia</taxon>
    </lineage>
</organism>
<dbReference type="Gene3D" id="3.30.710.10">
    <property type="entry name" value="Potassium Channel Kv1.1, Chain A"/>
    <property type="match status" value="1"/>
</dbReference>
<dbReference type="GO" id="GO:0009867">
    <property type="term" value="P:jasmonic acid mediated signaling pathway"/>
    <property type="evidence" value="ECO:0007669"/>
    <property type="project" value="UniProtKB-ARBA"/>
</dbReference>
<dbReference type="STRING" id="218851.A0A2G5F276"/>
<dbReference type="SMART" id="SM00512">
    <property type="entry name" value="Skp1"/>
    <property type="match status" value="1"/>
</dbReference>
<keyword evidence="3" id="KW-0833">Ubl conjugation pathway</keyword>
<dbReference type="InParanoid" id="A0A2G5F276"/>
<reference evidence="6 7" key="1">
    <citation type="submission" date="2017-09" db="EMBL/GenBank/DDBJ databases">
        <title>WGS assembly of Aquilegia coerulea Goldsmith.</title>
        <authorList>
            <person name="Hodges S."/>
            <person name="Kramer E."/>
            <person name="Nordborg M."/>
            <person name="Tomkins J."/>
            <person name="Borevitz J."/>
            <person name="Derieg N."/>
            <person name="Yan J."/>
            <person name="Mihaltcheva S."/>
            <person name="Hayes R.D."/>
            <person name="Rokhsar D."/>
        </authorList>
    </citation>
    <scope>NUCLEOTIDE SEQUENCE [LARGE SCALE GENOMIC DNA]</scope>
    <source>
        <strain evidence="7">cv. Goldsmith</strain>
    </source>
</reference>
<evidence type="ECO:0000259" key="4">
    <source>
        <dbReference type="Pfam" id="PF01466"/>
    </source>
</evidence>
<proteinExistence type="inferred from homology"/>
<dbReference type="AlphaFoldDB" id="A0A2G5F276"/>
<dbReference type="InterPro" id="IPR016897">
    <property type="entry name" value="SKP1"/>
</dbReference>
<feature type="domain" description="SKP1 component dimerisation" evidence="4">
    <location>
        <begin position="137"/>
        <end position="170"/>
    </location>
</feature>
<keyword evidence="7" id="KW-1185">Reference proteome</keyword>
<comment type="pathway">
    <text evidence="1">Protein modification; protein ubiquitination.</text>
</comment>
<dbReference type="InterPro" id="IPR036296">
    <property type="entry name" value="SKP1-like_dim_sf"/>
</dbReference>
<comment type="similarity">
    <text evidence="2">Belongs to the SKP1 family.</text>
</comment>
<dbReference type="UniPathway" id="UPA00143"/>
<feature type="domain" description="SKP1 component POZ" evidence="5">
    <location>
        <begin position="36"/>
        <end position="95"/>
    </location>
</feature>
<dbReference type="EMBL" id="KZ305019">
    <property type="protein sequence ID" value="PIA62091.1"/>
    <property type="molecule type" value="Genomic_DNA"/>
</dbReference>
<dbReference type="InterPro" id="IPR016073">
    <property type="entry name" value="Skp1_comp_POZ"/>
</dbReference>